<dbReference type="EMBL" id="JACASE010000010">
    <property type="protein sequence ID" value="KAF6431684.1"/>
    <property type="molecule type" value="Genomic_DNA"/>
</dbReference>
<keyword evidence="2" id="KW-1185">Reference proteome</keyword>
<accession>A0A7J8E8E2</accession>
<sequence length="123" mass="14438">MKVWELFILVVGKIIGLFFLKNDSTLSIKSFKNIHTLRSSKFTSKNISSGDNWKLRHMSAKCLLFIVIFMKARRMKRKEETKRGRKKNLENNPVFSKQGMITKILTLSYYGLFCSQTDNFTYL</sequence>
<gene>
    <name evidence="1" type="ORF">HJG63_008177</name>
</gene>
<name>A0A7J8E8E2_ROUAE</name>
<evidence type="ECO:0000313" key="1">
    <source>
        <dbReference type="EMBL" id="KAF6431684.1"/>
    </source>
</evidence>
<comment type="caution">
    <text evidence="1">The sequence shown here is derived from an EMBL/GenBank/DDBJ whole genome shotgun (WGS) entry which is preliminary data.</text>
</comment>
<protein>
    <submittedName>
        <fullName evidence="1">Uncharacterized protein</fullName>
    </submittedName>
</protein>
<proteinExistence type="predicted"/>
<dbReference type="Proteomes" id="UP000593571">
    <property type="component" value="Unassembled WGS sequence"/>
</dbReference>
<evidence type="ECO:0000313" key="2">
    <source>
        <dbReference type="Proteomes" id="UP000593571"/>
    </source>
</evidence>
<organism evidence="1 2">
    <name type="scientific">Rousettus aegyptiacus</name>
    <name type="common">Egyptian fruit bat</name>
    <name type="synonym">Pteropus aegyptiacus</name>
    <dbReference type="NCBI Taxonomy" id="9407"/>
    <lineage>
        <taxon>Eukaryota</taxon>
        <taxon>Metazoa</taxon>
        <taxon>Chordata</taxon>
        <taxon>Craniata</taxon>
        <taxon>Vertebrata</taxon>
        <taxon>Euteleostomi</taxon>
        <taxon>Mammalia</taxon>
        <taxon>Eutheria</taxon>
        <taxon>Laurasiatheria</taxon>
        <taxon>Chiroptera</taxon>
        <taxon>Yinpterochiroptera</taxon>
        <taxon>Pteropodoidea</taxon>
        <taxon>Pteropodidae</taxon>
        <taxon>Rousettinae</taxon>
        <taxon>Rousettus</taxon>
    </lineage>
</organism>
<dbReference type="AlphaFoldDB" id="A0A7J8E8E2"/>
<reference evidence="1 2" key="1">
    <citation type="journal article" date="2020" name="Nature">
        <title>Six reference-quality genomes reveal evolution of bat adaptations.</title>
        <authorList>
            <person name="Jebb D."/>
            <person name="Huang Z."/>
            <person name="Pippel M."/>
            <person name="Hughes G.M."/>
            <person name="Lavrichenko K."/>
            <person name="Devanna P."/>
            <person name="Winkler S."/>
            <person name="Jermiin L.S."/>
            <person name="Skirmuntt E.C."/>
            <person name="Katzourakis A."/>
            <person name="Burkitt-Gray L."/>
            <person name="Ray D.A."/>
            <person name="Sullivan K.A.M."/>
            <person name="Roscito J.G."/>
            <person name="Kirilenko B.M."/>
            <person name="Davalos L.M."/>
            <person name="Corthals A.P."/>
            <person name="Power M.L."/>
            <person name="Jones G."/>
            <person name="Ransome R.D."/>
            <person name="Dechmann D.K.N."/>
            <person name="Locatelli A.G."/>
            <person name="Puechmaille S.J."/>
            <person name="Fedrigo O."/>
            <person name="Jarvis E.D."/>
            <person name="Hiller M."/>
            <person name="Vernes S.C."/>
            <person name="Myers E.W."/>
            <person name="Teeling E.C."/>
        </authorList>
    </citation>
    <scope>NUCLEOTIDE SEQUENCE [LARGE SCALE GENOMIC DNA]</scope>
    <source>
        <strain evidence="1">MRouAeg1</strain>
        <tissue evidence="1">Muscle</tissue>
    </source>
</reference>